<dbReference type="Proteomes" id="UP000034805">
    <property type="component" value="Unassembled WGS sequence"/>
</dbReference>
<name>A0A0P7ZC10_SCLFO</name>
<dbReference type="Pfam" id="PF15419">
    <property type="entry name" value="LNP1"/>
    <property type="match status" value="1"/>
</dbReference>
<dbReference type="InterPro" id="IPR029280">
    <property type="entry name" value="LNP1"/>
</dbReference>
<gene>
    <name evidence="2" type="ORF">Z043_102029</name>
</gene>
<feature type="compositionally biased region" description="Basic and acidic residues" evidence="1">
    <location>
        <begin position="138"/>
        <end position="155"/>
    </location>
</feature>
<comment type="caution">
    <text evidence="2">The sequence shown here is derived from an EMBL/GenBank/DDBJ whole genome shotgun (WGS) entry which is preliminary data.</text>
</comment>
<dbReference type="PANTHER" id="PTHR35667">
    <property type="entry name" value="LEUKEMIA NUP98 FUSION PARTNER 1"/>
    <property type="match status" value="1"/>
</dbReference>
<proteinExistence type="predicted"/>
<evidence type="ECO:0008006" key="4">
    <source>
        <dbReference type="Google" id="ProtNLM"/>
    </source>
</evidence>
<feature type="compositionally biased region" description="Basic and acidic residues" evidence="1">
    <location>
        <begin position="222"/>
        <end position="240"/>
    </location>
</feature>
<feature type="region of interest" description="Disordered" evidence="1">
    <location>
        <begin position="222"/>
        <end position="247"/>
    </location>
</feature>
<sequence length="278" mass="31812">MGLLTQQRVLWQGARREPTLPLISSPPAPGASQGSPAGLTLSLRLYPAIIVDNDEDEDGNFTKWMSSYWGHNAGEEQARERRRSFRRPARLNCSYLYEAQLDTMCLHHFHNATIMPTSAHSKSRDEKEVRSHQWPHRSSSDDASRSKDHQAEKRIATIPELTDSFRRKMCLHSHNGMSLCFFSAVHVQPTLQNDVENMCLLCQEDVKGGKGGGRELHCHHWSHKEVREGKTKKSEPERARSSSVAAVCDRAKSGEPWFCAEQDEYRLPRRQLSLRRQR</sequence>
<evidence type="ECO:0000256" key="1">
    <source>
        <dbReference type="SAM" id="MobiDB-lite"/>
    </source>
</evidence>
<accession>A0A0P7ZC10</accession>
<feature type="compositionally biased region" description="Basic and acidic residues" evidence="1">
    <location>
        <begin position="122"/>
        <end position="131"/>
    </location>
</feature>
<protein>
    <recommendedName>
        <fullName evidence="4">Leukemia NUP98 fusion partner 1</fullName>
    </recommendedName>
</protein>
<evidence type="ECO:0000313" key="2">
    <source>
        <dbReference type="EMBL" id="KPP78467.1"/>
    </source>
</evidence>
<dbReference type="STRING" id="113540.ENSSFOP00015014277"/>
<dbReference type="AlphaFoldDB" id="A0A0P7ZC10"/>
<organism evidence="2 3">
    <name type="scientific">Scleropages formosus</name>
    <name type="common">Asian bonytongue</name>
    <name type="synonym">Osteoglossum formosum</name>
    <dbReference type="NCBI Taxonomy" id="113540"/>
    <lineage>
        <taxon>Eukaryota</taxon>
        <taxon>Metazoa</taxon>
        <taxon>Chordata</taxon>
        <taxon>Craniata</taxon>
        <taxon>Vertebrata</taxon>
        <taxon>Euteleostomi</taxon>
        <taxon>Actinopterygii</taxon>
        <taxon>Neopterygii</taxon>
        <taxon>Teleostei</taxon>
        <taxon>Osteoglossocephala</taxon>
        <taxon>Osteoglossomorpha</taxon>
        <taxon>Osteoglossiformes</taxon>
        <taxon>Osteoglossidae</taxon>
        <taxon>Scleropages</taxon>
    </lineage>
</organism>
<feature type="region of interest" description="Disordered" evidence="1">
    <location>
        <begin position="117"/>
        <end position="155"/>
    </location>
</feature>
<dbReference type="PANTHER" id="PTHR35667:SF1">
    <property type="entry name" value="LEUKEMIA NUP98 FUSION PARTNER 1"/>
    <property type="match status" value="1"/>
</dbReference>
<reference evidence="2 3" key="1">
    <citation type="submission" date="2015-08" db="EMBL/GenBank/DDBJ databases">
        <title>The genome of the Asian arowana (Scleropages formosus).</title>
        <authorList>
            <person name="Tan M.H."/>
            <person name="Gan H.M."/>
            <person name="Croft L.J."/>
            <person name="Austin C.M."/>
        </authorList>
    </citation>
    <scope>NUCLEOTIDE SEQUENCE [LARGE SCALE GENOMIC DNA]</scope>
    <source>
        <strain evidence="2">Aro1</strain>
    </source>
</reference>
<dbReference type="EMBL" id="JARO02000465">
    <property type="protein sequence ID" value="KPP78467.1"/>
    <property type="molecule type" value="Genomic_DNA"/>
</dbReference>
<evidence type="ECO:0000313" key="3">
    <source>
        <dbReference type="Proteomes" id="UP000034805"/>
    </source>
</evidence>